<keyword evidence="1" id="KW-0812">Transmembrane</keyword>
<dbReference type="Pfam" id="PF11153">
    <property type="entry name" value="DUF2931"/>
    <property type="match status" value="1"/>
</dbReference>
<dbReference type="AlphaFoldDB" id="A0A266QDR6"/>
<organism evidence="2 3">
    <name type="scientific">Cellvibrio mixtus</name>
    <dbReference type="NCBI Taxonomy" id="39650"/>
    <lineage>
        <taxon>Bacteria</taxon>
        <taxon>Pseudomonadati</taxon>
        <taxon>Pseudomonadota</taxon>
        <taxon>Gammaproteobacteria</taxon>
        <taxon>Cellvibrionales</taxon>
        <taxon>Cellvibrionaceae</taxon>
        <taxon>Cellvibrio</taxon>
    </lineage>
</organism>
<evidence type="ECO:0000313" key="3">
    <source>
        <dbReference type="Proteomes" id="UP000216101"/>
    </source>
</evidence>
<dbReference type="Proteomes" id="UP000216101">
    <property type="component" value="Unassembled WGS sequence"/>
</dbReference>
<dbReference type="PROSITE" id="PS51257">
    <property type="entry name" value="PROKAR_LIPOPROTEIN"/>
    <property type="match status" value="1"/>
</dbReference>
<sequence length="338" mass="39186">MVKFIVYKLAFIFIISLVGCGNMFTKNKTKFHWLATESAPKNYPMRIINGTFYYHNEKGGLYVPTAASIGHFWGTGESTHVVGEDFKPLPDRLDIRFFSFTENKLYQGSFDLPYEKILALFKDGVARDKESPIFNRMMVGVAPGGAVAVWVRGRGETREVFFGQAEPYEDDLFDITQRKINDRDDYVRRNILEMIGMEKLMDIDKNGVPFGLWEKYRTSYKWAPIFKTERKMSVYISYAFFNGESYDVGYPFGKGIAVNERPLPLLISFGCYIEETEKQYFFTVRFDEKELYAAFDKLGGTEELVNIEIEPFLPKNLTKIRLYNSKGSIELKHYKSEL</sequence>
<keyword evidence="3" id="KW-1185">Reference proteome</keyword>
<dbReference type="EMBL" id="NHNI01000001">
    <property type="protein sequence ID" value="OZY88017.1"/>
    <property type="molecule type" value="Genomic_DNA"/>
</dbReference>
<evidence type="ECO:0000313" key="2">
    <source>
        <dbReference type="EMBL" id="OZY88017.1"/>
    </source>
</evidence>
<feature type="transmembrane region" description="Helical" evidence="1">
    <location>
        <begin position="6"/>
        <end position="24"/>
    </location>
</feature>
<proteinExistence type="predicted"/>
<dbReference type="InterPro" id="IPR021326">
    <property type="entry name" value="DUF2931"/>
</dbReference>
<evidence type="ECO:0000256" key="1">
    <source>
        <dbReference type="SAM" id="Phobius"/>
    </source>
</evidence>
<accession>A0A266QDR6</accession>
<protein>
    <recommendedName>
        <fullName evidence="4">DUF2931 domain-containing protein</fullName>
    </recommendedName>
</protein>
<name>A0A266QDR6_9GAMM</name>
<evidence type="ECO:0008006" key="4">
    <source>
        <dbReference type="Google" id="ProtNLM"/>
    </source>
</evidence>
<reference evidence="3" key="1">
    <citation type="submission" date="2017-05" db="EMBL/GenBank/DDBJ databases">
        <authorList>
            <person name="Barney B.M."/>
        </authorList>
    </citation>
    <scope>NUCLEOTIDE SEQUENCE [LARGE SCALE GENOMIC DNA]</scope>
    <source>
        <strain evidence="3">PSBB022</strain>
    </source>
</reference>
<gene>
    <name evidence="2" type="ORF">CBP51_11005</name>
</gene>
<keyword evidence="1" id="KW-0472">Membrane</keyword>
<comment type="caution">
    <text evidence="2">The sequence shown here is derived from an EMBL/GenBank/DDBJ whole genome shotgun (WGS) entry which is preliminary data.</text>
</comment>
<keyword evidence="1" id="KW-1133">Transmembrane helix</keyword>